<dbReference type="AlphaFoldDB" id="A0A932GN53"/>
<name>A0A932GN53_UNCTE</name>
<protein>
    <submittedName>
        <fullName evidence="2">Uncharacterized protein</fullName>
    </submittedName>
</protein>
<evidence type="ECO:0000313" key="2">
    <source>
        <dbReference type="EMBL" id="MBI3014056.1"/>
    </source>
</evidence>
<reference evidence="2" key="1">
    <citation type="submission" date="2020-07" db="EMBL/GenBank/DDBJ databases">
        <title>Huge and variable diversity of episymbiotic CPR bacteria and DPANN archaea in groundwater ecosystems.</title>
        <authorList>
            <person name="He C.Y."/>
            <person name="Keren R."/>
            <person name="Whittaker M."/>
            <person name="Farag I.F."/>
            <person name="Doudna J."/>
            <person name="Cate J.H.D."/>
            <person name="Banfield J.F."/>
        </authorList>
    </citation>
    <scope>NUCLEOTIDE SEQUENCE</scope>
    <source>
        <strain evidence="2">NC_groundwater_717_Ag_S-0.2um_59_8</strain>
    </source>
</reference>
<evidence type="ECO:0000256" key="1">
    <source>
        <dbReference type="SAM" id="MobiDB-lite"/>
    </source>
</evidence>
<feature type="compositionally biased region" description="Basic and acidic residues" evidence="1">
    <location>
        <begin position="55"/>
        <end position="68"/>
    </location>
</feature>
<sequence>MAGMRGFFNNLIATSLSYLPGETAKHLVNSQKELLLAIRSILDAQIKWSDIHLTRAAEKRESREDKSSEAGSLDTAR</sequence>
<dbReference type="Proteomes" id="UP000741360">
    <property type="component" value="Unassembled WGS sequence"/>
</dbReference>
<organism evidence="2 3">
    <name type="scientific">Tectimicrobiota bacterium</name>
    <dbReference type="NCBI Taxonomy" id="2528274"/>
    <lineage>
        <taxon>Bacteria</taxon>
        <taxon>Pseudomonadati</taxon>
        <taxon>Nitrospinota/Tectimicrobiota group</taxon>
        <taxon>Candidatus Tectimicrobiota</taxon>
    </lineage>
</organism>
<proteinExistence type="predicted"/>
<comment type="caution">
    <text evidence="2">The sequence shown here is derived from an EMBL/GenBank/DDBJ whole genome shotgun (WGS) entry which is preliminary data.</text>
</comment>
<evidence type="ECO:0000313" key="3">
    <source>
        <dbReference type="Proteomes" id="UP000741360"/>
    </source>
</evidence>
<feature type="region of interest" description="Disordered" evidence="1">
    <location>
        <begin position="55"/>
        <end position="77"/>
    </location>
</feature>
<dbReference type="EMBL" id="JACPSX010000052">
    <property type="protein sequence ID" value="MBI3014056.1"/>
    <property type="molecule type" value="Genomic_DNA"/>
</dbReference>
<accession>A0A932GN53</accession>
<gene>
    <name evidence="2" type="ORF">HYY65_03090</name>
</gene>